<dbReference type="InterPro" id="IPR038444">
    <property type="entry name" value="DUF465_sf"/>
</dbReference>
<dbReference type="AlphaFoldDB" id="A0A1Q9A4W4"/>
<dbReference type="Pfam" id="PF04325">
    <property type="entry name" value="DUF465"/>
    <property type="match status" value="1"/>
</dbReference>
<proteinExistence type="predicted"/>
<dbReference type="OrthoDB" id="7362854at2"/>
<comment type="caution">
    <text evidence="2">The sequence shown here is derived from an EMBL/GenBank/DDBJ whole genome shotgun (WGS) entry which is preliminary data.</text>
</comment>
<dbReference type="STRING" id="887144.BJF91_21500"/>
<gene>
    <name evidence="2" type="ORF">BJF91_21500</name>
    <name evidence="1" type="ORF">GGQ71_000922</name>
</gene>
<organism evidence="2 3">
    <name type="scientific">Allorhizobium taibaishanense</name>
    <dbReference type="NCBI Taxonomy" id="887144"/>
    <lineage>
        <taxon>Bacteria</taxon>
        <taxon>Pseudomonadati</taxon>
        <taxon>Pseudomonadota</taxon>
        <taxon>Alphaproteobacteria</taxon>
        <taxon>Hyphomicrobiales</taxon>
        <taxon>Rhizobiaceae</taxon>
        <taxon>Rhizobium/Agrobacterium group</taxon>
        <taxon>Allorhizobium</taxon>
    </lineage>
</organism>
<evidence type="ECO:0000313" key="1">
    <source>
        <dbReference type="EMBL" id="MBB4006686.1"/>
    </source>
</evidence>
<dbReference type="Proteomes" id="UP000544107">
    <property type="component" value="Unassembled WGS sequence"/>
</dbReference>
<protein>
    <submittedName>
        <fullName evidence="2">DUF465 domain-containing protein</fullName>
    </submittedName>
</protein>
<dbReference type="InterPro" id="IPR007420">
    <property type="entry name" value="DUF465"/>
</dbReference>
<evidence type="ECO:0000313" key="3">
    <source>
        <dbReference type="Proteomes" id="UP000185598"/>
    </source>
</evidence>
<dbReference type="RefSeq" id="WP_075615385.1">
    <property type="nucleotide sequence ID" value="NZ_JACIED010000001.1"/>
</dbReference>
<dbReference type="EMBL" id="MKIN01000022">
    <property type="protein sequence ID" value="OLP49594.1"/>
    <property type="molecule type" value="Genomic_DNA"/>
</dbReference>
<sequence length="57" mass="6604">MTIQAHLESLAKKHGVLEEKLHAALSSPSTDDKEILELKRLKLRLKDEMERLKSTRH</sequence>
<name>A0A1Q9A4W4_9HYPH</name>
<dbReference type="Gene3D" id="6.10.280.50">
    <property type="match status" value="1"/>
</dbReference>
<evidence type="ECO:0000313" key="2">
    <source>
        <dbReference type="EMBL" id="OLP49594.1"/>
    </source>
</evidence>
<accession>A0A1Q9A4W4</accession>
<keyword evidence="3" id="KW-1185">Reference proteome</keyword>
<reference evidence="2 3" key="1">
    <citation type="submission" date="2016-09" db="EMBL/GenBank/DDBJ databases">
        <title>Rhizobium oryziradicis sp. nov., isolated from the root of rice.</title>
        <authorList>
            <person name="Zhao J."/>
            <person name="Zhang X."/>
        </authorList>
    </citation>
    <scope>NUCLEOTIDE SEQUENCE [LARGE SCALE GENOMIC DNA]</scope>
    <source>
        <strain evidence="2 3">14971</strain>
    </source>
</reference>
<dbReference type="Proteomes" id="UP000185598">
    <property type="component" value="Unassembled WGS sequence"/>
</dbReference>
<reference evidence="1 4" key="2">
    <citation type="submission" date="2020-08" db="EMBL/GenBank/DDBJ databases">
        <title>Genomic Encyclopedia of Type Strains, Phase IV (KMG-IV): sequencing the most valuable type-strain genomes for metagenomic binning, comparative biology and taxonomic classification.</title>
        <authorList>
            <person name="Goeker M."/>
        </authorList>
    </citation>
    <scope>NUCLEOTIDE SEQUENCE [LARGE SCALE GENOMIC DNA]</scope>
    <source>
        <strain evidence="1 4">DSM 100021</strain>
    </source>
</reference>
<evidence type="ECO:0000313" key="4">
    <source>
        <dbReference type="Proteomes" id="UP000544107"/>
    </source>
</evidence>
<dbReference type="EMBL" id="JACIED010000001">
    <property type="protein sequence ID" value="MBB4006686.1"/>
    <property type="molecule type" value="Genomic_DNA"/>
</dbReference>